<dbReference type="InterPro" id="IPR015421">
    <property type="entry name" value="PyrdxlP-dep_Trfase_major"/>
</dbReference>
<evidence type="ECO:0000259" key="10">
    <source>
        <dbReference type="Pfam" id="PF00266"/>
    </source>
</evidence>
<dbReference type="GO" id="GO:0046872">
    <property type="term" value="F:metal ion binding"/>
    <property type="evidence" value="ECO:0007669"/>
    <property type="project" value="UniProtKB-KW"/>
</dbReference>
<keyword evidence="12" id="KW-1185">Reference proteome</keyword>
<evidence type="ECO:0000256" key="8">
    <source>
        <dbReference type="ARBA" id="ARBA00050776"/>
    </source>
</evidence>
<dbReference type="InterPro" id="IPR016454">
    <property type="entry name" value="Cysteine_dSase"/>
</dbReference>
<evidence type="ECO:0000256" key="7">
    <source>
        <dbReference type="ARBA" id="ARBA00023014"/>
    </source>
</evidence>
<comment type="caution">
    <text evidence="11">The sequence shown here is derived from an EMBL/GenBank/DDBJ whole genome shotgun (WGS) entry which is preliminary data.</text>
</comment>
<comment type="cofactor">
    <cofactor evidence="1">
        <name>pyridoxal 5'-phosphate</name>
        <dbReference type="ChEBI" id="CHEBI:597326"/>
    </cofactor>
</comment>
<evidence type="ECO:0000256" key="3">
    <source>
        <dbReference type="ARBA" id="ARBA00022679"/>
    </source>
</evidence>
<dbReference type="GO" id="GO:0051536">
    <property type="term" value="F:iron-sulfur cluster binding"/>
    <property type="evidence" value="ECO:0007669"/>
    <property type="project" value="UniProtKB-KW"/>
</dbReference>
<proteinExistence type="inferred from homology"/>
<dbReference type="Proteomes" id="UP000530928">
    <property type="component" value="Unassembled WGS sequence"/>
</dbReference>
<evidence type="ECO:0000256" key="9">
    <source>
        <dbReference type="SAM" id="Coils"/>
    </source>
</evidence>
<keyword evidence="7" id="KW-0411">Iron-sulfur</keyword>
<gene>
    <name evidence="11" type="ORF">HNR30_000791</name>
</gene>
<keyword evidence="4" id="KW-0479">Metal-binding</keyword>
<dbReference type="AlphaFoldDB" id="A0A7W0CE44"/>
<keyword evidence="9" id="KW-0175">Coiled coil</keyword>
<evidence type="ECO:0000256" key="2">
    <source>
        <dbReference type="ARBA" id="ARBA00006490"/>
    </source>
</evidence>
<dbReference type="EMBL" id="JACDUR010000001">
    <property type="protein sequence ID" value="MBA2889456.1"/>
    <property type="molecule type" value="Genomic_DNA"/>
</dbReference>
<keyword evidence="6" id="KW-0408">Iron</keyword>
<feature type="coiled-coil region" evidence="9">
    <location>
        <begin position="254"/>
        <end position="281"/>
    </location>
</feature>
<dbReference type="RefSeq" id="WP_181608249.1">
    <property type="nucleotide sequence ID" value="NZ_BAABAM010000001.1"/>
</dbReference>
<dbReference type="GO" id="GO:0031071">
    <property type="term" value="F:cysteine desulfurase activity"/>
    <property type="evidence" value="ECO:0007669"/>
    <property type="project" value="UniProtKB-EC"/>
</dbReference>
<dbReference type="EC" id="2.8.1.7" evidence="11"/>
<keyword evidence="3 11" id="KW-0808">Transferase</keyword>
<evidence type="ECO:0000256" key="1">
    <source>
        <dbReference type="ARBA" id="ARBA00001933"/>
    </source>
</evidence>
<dbReference type="InterPro" id="IPR015422">
    <property type="entry name" value="PyrdxlP-dep_Trfase_small"/>
</dbReference>
<evidence type="ECO:0000256" key="5">
    <source>
        <dbReference type="ARBA" id="ARBA00022898"/>
    </source>
</evidence>
<dbReference type="PANTHER" id="PTHR11601:SF34">
    <property type="entry name" value="CYSTEINE DESULFURASE"/>
    <property type="match status" value="1"/>
</dbReference>
<protein>
    <submittedName>
        <fullName evidence="11">Cysteine desulfurase</fullName>
        <ecNumber evidence="11">2.8.1.7</ecNumber>
    </submittedName>
</protein>
<organism evidence="11 12">
    <name type="scientific">Nonomuraea soli</name>
    <dbReference type="NCBI Taxonomy" id="1032476"/>
    <lineage>
        <taxon>Bacteria</taxon>
        <taxon>Bacillati</taxon>
        <taxon>Actinomycetota</taxon>
        <taxon>Actinomycetes</taxon>
        <taxon>Streptosporangiales</taxon>
        <taxon>Streptosporangiaceae</taxon>
        <taxon>Nonomuraea</taxon>
    </lineage>
</organism>
<sequence>MAYLDAASTEPLHPAAREALLTTLDTGWADPARLYGSARRARLLLDQARTEIAESLGARPDEVSFTASGTQAVHLGVLGALGGRRRVGSRVVAGAVEHSSVLHAATLGSATTPATAPATASGSPGLVTVPVSLTGRVDLAAFAAAVSAEGTALACLQTANHEVGTLQPVAEAAAACRTAGVPLLVDACQTAGRLPVPDGWSVLAASAHKWGGPSGVGVLAVRKGTRFRSALPEDERERGRVPGFVNVPAIVASAAALRASLAEAEAENARLSALVDLVRRRVPELVPDVEVIGDPVERAPHIVTFSCLYVDGEVLLTELDRLGFAVSSGSSCTASTLRPSHVLEAMGVLTHGNVRVSLPRGAQAADVERFLTVLPDVVRRIRLDAGVA</sequence>
<evidence type="ECO:0000313" key="12">
    <source>
        <dbReference type="Proteomes" id="UP000530928"/>
    </source>
</evidence>
<comment type="similarity">
    <text evidence="2">Belongs to the class-V pyridoxal-phosphate-dependent aminotransferase family. NifS/IscS subfamily.</text>
</comment>
<feature type="domain" description="Aminotransferase class V" evidence="10">
    <location>
        <begin position="3"/>
        <end position="370"/>
    </location>
</feature>
<evidence type="ECO:0000256" key="6">
    <source>
        <dbReference type="ARBA" id="ARBA00023004"/>
    </source>
</evidence>
<dbReference type="InterPro" id="IPR015424">
    <property type="entry name" value="PyrdxlP-dep_Trfase"/>
</dbReference>
<dbReference type="Gene3D" id="3.40.640.10">
    <property type="entry name" value="Type I PLP-dependent aspartate aminotransferase-like (Major domain)"/>
    <property type="match status" value="1"/>
</dbReference>
<evidence type="ECO:0000313" key="11">
    <source>
        <dbReference type="EMBL" id="MBA2889456.1"/>
    </source>
</evidence>
<name>A0A7W0CE44_9ACTN</name>
<reference evidence="11 12" key="1">
    <citation type="submission" date="2020-07" db="EMBL/GenBank/DDBJ databases">
        <title>Genomic Encyclopedia of Type Strains, Phase IV (KMG-IV): sequencing the most valuable type-strain genomes for metagenomic binning, comparative biology and taxonomic classification.</title>
        <authorList>
            <person name="Goeker M."/>
        </authorList>
    </citation>
    <scope>NUCLEOTIDE SEQUENCE [LARGE SCALE GENOMIC DNA]</scope>
    <source>
        <strain evidence="11 12">DSM 45533</strain>
    </source>
</reference>
<dbReference type="Gene3D" id="3.90.1150.10">
    <property type="entry name" value="Aspartate Aminotransferase, domain 1"/>
    <property type="match status" value="1"/>
</dbReference>
<dbReference type="Pfam" id="PF00266">
    <property type="entry name" value="Aminotran_5"/>
    <property type="match status" value="1"/>
</dbReference>
<dbReference type="PANTHER" id="PTHR11601">
    <property type="entry name" value="CYSTEINE DESULFURYLASE FAMILY MEMBER"/>
    <property type="match status" value="1"/>
</dbReference>
<dbReference type="PIRSF" id="PIRSF005572">
    <property type="entry name" value="NifS"/>
    <property type="match status" value="1"/>
</dbReference>
<dbReference type="SUPFAM" id="SSF53383">
    <property type="entry name" value="PLP-dependent transferases"/>
    <property type="match status" value="1"/>
</dbReference>
<evidence type="ECO:0000256" key="4">
    <source>
        <dbReference type="ARBA" id="ARBA00022723"/>
    </source>
</evidence>
<keyword evidence="5" id="KW-0663">Pyridoxal phosphate</keyword>
<dbReference type="InterPro" id="IPR000192">
    <property type="entry name" value="Aminotrans_V_dom"/>
</dbReference>
<comment type="catalytic activity">
    <reaction evidence="8">
        <text>(sulfur carrier)-H + L-cysteine = (sulfur carrier)-SH + L-alanine</text>
        <dbReference type="Rhea" id="RHEA:43892"/>
        <dbReference type="Rhea" id="RHEA-COMP:14737"/>
        <dbReference type="Rhea" id="RHEA-COMP:14739"/>
        <dbReference type="ChEBI" id="CHEBI:29917"/>
        <dbReference type="ChEBI" id="CHEBI:35235"/>
        <dbReference type="ChEBI" id="CHEBI:57972"/>
        <dbReference type="ChEBI" id="CHEBI:64428"/>
        <dbReference type="EC" id="2.8.1.7"/>
    </reaction>
</comment>
<accession>A0A7W0CE44</accession>